<evidence type="ECO:0000313" key="2">
    <source>
        <dbReference type="Proteomes" id="UP000500767"/>
    </source>
</evidence>
<accession>A0A6M8HYC1</accession>
<organism evidence="1 2">
    <name type="scientific">Lichenicola cladoniae</name>
    <dbReference type="NCBI Taxonomy" id="1484109"/>
    <lineage>
        <taxon>Bacteria</taxon>
        <taxon>Pseudomonadati</taxon>
        <taxon>Pseudomonadota</taxon>
        <taxon>Alphaproteobacteria</taxon>
        <taxon>Acetobacterales</taxon>
        <taxon>Acetobacteraceae</taxon>
        <taxon>Lichenicola</taxon>
    </lineage>
</organism>
<dbReference type="EMBL" id="CP053709">
    <property type="protein sequence ID" value="QKE93187.1"/>
    <property type="molecule type" value="Genomic_DNA"/>
</dbReference>
<geneLocation type="plasmid" evidence="1 2">
    <name>unnamed1</name>
</geneLocation>
<keyword evidence="2" id="KW-1185">Reference proteome</keyword>
<protein>
    <submittedName>
        <fullName evidence="1">Uncharacterized protein</fullName>
    </submittedName>
</protein>
<name>A0A6M8HYC1_9PROT</name>
<evidence type="ECO:0000313" key="1">
    <source>
        <dbReference type="EMBL" id="QKE93187.1"/>
    </source>
</evidence>
<reference evidence="1 2" key="1">
    <citation type="journal article" date="2014" name="World J. Microbiol. Biotechnol.">
        <title>Biodiversity and physiological characteristics of Antarctic and Arctic lichens-associated bacteria.</title>
        <authorList>
            <person name="Lee Y.M."/>
            <person name="Kim E.H."/>
            <person name="Lee H.K."/>
            <person name="Hong S.G."/>
        </authorList>
    </citation>
    <scope>NUCLEOTIDE SEQUENCE [LARGE SCALE GENOMIC DNA]</scope>
    <source>
        <strain evidence="1 2">PAMC 26569</strain>
        <plasmid evidence="1">unnamed1</plasmid>
    </source>
</reference>
<sequence>MVQQLPPRYALVLRPWVSTVSGGDVYAHFDTLVMQDAERRSIRYGDYRVLGQGDDGRKTLRLDRFRFQCQIDGRREESYAWQWGYQPANGSIFGPRDMELYGPSIAAINRGLDRSYREDGAAEGVGRFVVRLARVLKLDAIVLLETSQTGSFCDDLEVTRSIEPSHYGEAIRSIDALVGDLHRACVQRMGRLAA</sequence>
<gene>
    <name evidence="1" type="ORF">HN018_23675</name>
</gene>
<dbReference type="AlphaFoldDB" id="A0A6M8HYC1"/>
<dbReference type="KEGG" id="lck:HN018_23675"/>
<dbReference type="RefSeq" id="WP_171833837.1">
    <property type="nucleotide sequence ID" value="NZ_CP053709.1"/>
</dbReference>
<keyword evidence="1" id="KW-0614">Plasmid</keyword>
<proteinExistence type="predicted"/>
<dbReference type="Proteomes" id="UP000500767">
    <property type="component" value="Plasmid unnamed1"/>
</dbReference>